<organism evidence="2 3">
    <name type="scientific">Chitinimonas lacunae</name>
    <dbReference type="NCBI Taxonomy" id="1963018"/>
    <lineage>
        <taxon>Bacteria</taxon>
        <taxon>Pseudomonadati</taxon>
        <taxon>Pseudomonadota</taxon>
        <taxon>Betaproteobacteria</taxon>
        <taxon>Neisseriales</taxon>
        <taxon>Chitinibacteraceae</taxon>
        <taxon>Chitinimonas</taxon>
    </lineage>
</organism>
<evidence type="ECO:0000313" key="3">
    <source>
        <dbReference type="Proteomes" id="UP001595791"/>
    </source>
</evidence>
<keyword evidence="1" id="KW-0732">Signal</keyword>
<protein>
    <submittedName>
        <fullName evidence="2">Uncharacterized protein</fullName>
    </submittedName>
</protein>
<dbReference type="RefSeq" id="WP_378167752.1">
    <property type="nucleotide sequence ID" value="NZ_JBHSBU010000001.1"/>
</dbReference>
<proteinExistence type="predicted"/>
<evidence type="ECO:0000313" key="2">
    <source>
        <dbReference type="EMBL" id="MFC4161614.1"/>
    </source>
</evidence>
<reference evidence="3" key="1">
    <citation type="journal article" date="2019" name="Int. J. Syst. Evol. Microbiol.">
        <title>The Global Catalogue of Microorganisms (GCM) 10K type strain sequencing project: providing services to taxonomists for standard genome sequencing and annotation.</title>
        <authorList>
            <consortium name="The Broad Institute Genomics Platform"/>
            <consortium name="The Broad Institute Genome Sequencing Center for Infectious Disease"/>
            <person name="Wu L."/>
            <person name="Ma J."/>
        </authorList>
    </citation>
    <scope>NUCLEOTIDE SEQUENCE [LARGE SCALE GENOMIC DNA]</scope>
    <source>
        <strain evidence="3">LMG 29894</strain>
    </source>
</reference>
<name>A0ABV8MU92_9NEIS</name>
<evidence type="ECO:0000256" key="1">
    <source>
        <dbReference type="SAM" id="SignalP"/>
    </source>
</evidence>
<sequence length="307" mass="31246">MKHVMQKVGLGIGLMATSLGAMAGGGSLGLHTFGDPLIYAKSGSTPMYAVFVPSGNQSSDAVILLEMNQGATAAQQTWTYFVSSSVLSAGAGAHVPGMKYSVPITSTDGSVWSITNSTVGFSAHITSTWYGPVGNGSTSVPSSGTNITSNGEIRLPFSYSTTASGATCSLTFNAYVGPDDYLQYQISSWSNADGVGTANLPAANWSTGSYTITTKSGGATSDTVSGTHFADAFIAPAAVRTGVSLASIKTYTYFAYSITTGAASTSGTIASSVLKGNSTCSQVASNRLALNSSGLVVGGKQGLFRLW</sequence>
<feature type="chain" id="PRO_5045652632" evidence="1">
    <location>
        <begin position="24"/>
        <end position="307"/>
    </location>
</feature>
<dbReference type="Proteomes" id="UP001595791">
    <property type="component" value="Unassembled WGS sequence"/>
</dbReference>
<feature type="signal peptide" evidence="1">
    <location>
        <begin position="1"/>
        <end position="23"/>
    </location>
</feature>
<comment type="caution">
    <text evidence="2">The sequence shown here is derived from an EMBL/GenBank/DDBJ whole genome shotgun (WGS) entry which is preliminary data.</text>
</comment>
<dbReference type="EMBL" id="JBHSBU010000001">
    <property type="protein sequence ID" value="MFC4161614.1"/>
    <property type="molecule type" value="Genomic_DNA"/>
</dbReference>
<keyword evidence="3" id="KW-1185">Reference proteome</keyword>
<gene>
    <name evidence="2" type="ORF">ACFOW7_19950</name>
</gene>
<accession>A0ABV8MU92</accession>